<accession>A0A0L0FSA9</accession>
<evidence type="ECO:0000313" key="2">
    <source>
        <dbReference type="EMBL" id="KNC78868.1"/>
    </source>
</evidence>
<feature type="compositionally biased region" description="Low complexity" evidence="1">
    <location>
        <begin position="356"/>
        <end position="365"/>
    </location>
</feature>
<dbReference type="PANTHER" id="PTHR12305:SF60">
    <property type="entry name" value="PHOSPHATIDYLINOSITOL 3,4,5-TRISPHOSPHATE 3-PHOSPHATASE TPTE2-RELATED"/>
    <property type="match status" value="1"/>
</dbReference>
<keyword evidence="3" id="KW-1185">Reference proteome</keyword>
<protein>
    <recommendedName>
        <fullName evidence="4">Tyrosine specific protein phosphatases domain-containing protein</fullName>
    </recommendedName>
</protein>
<dbReference type="OrthoDB" id="266663at2759"/>
<dbReference type="RefSeq" id="XP_014152770.1">
    <property type="nucleotide sequence ID" value="XM_014297295.1"/>
</dbReference>
<feature type="region of interest" description="Disordered" evidence="1">
    <location>
        <begin position="281"/>
        <end position="393"/>
    </location>
</feature>
<dbReference type="InterPro" id="IPR051281">
    <property type="entry name" value="Dual-spec_lipid-protein_phosph"/>
</dbReference>
<dbReference type="eggNOG" id="KOG2283">
    <property type="taxonomic scope" value="Eukaryota"/>
</dbReference>
<reference evidence="2 3" key="1">
    <citation type="submission" date="2011-02" db="EMBL/GenBank/DDBJ databases">
        <title>The Genome Sequence of Sphaeroforma arctica JP610.</title>
        <authorList>
            <consortium name="The Broad Institute Genome Sequencing Platform"/>
            <person name="Russ C."/>
            <person name="Cuomo C."/>
            <person name="Young S.K."/>
            <person name="Zeng Q."/>
            <person name="Gargeya S."/>
            <person name="Alvarado L."/>
            <person name="Berlin A."/>
            <person name="Chapman S.B."/>
            <person name="Chen Z."/>
            <person name="Freedman E."/>
            <person name="Gellesch M."/>
            <person name="Goldberg J."/>
            <person name="Griggs A."/>
            <person name="Gujja S."/>
            <person name="Heilman E."/>
            <person name="Heiman D."/>
            <person name="Howarth C."/>
            <person name="Mehta T."/>
            <person name="Neiman D."/>
            <person name="Pearson M."/>
            <person name="Roberts A."/>
            <person name="Saif S."/>
            <person name="Shea T."/>
            <person name="Shenoy N."/>
            <person name="Sisk P."/>
            <person name="Stolte C."/>
            <person name="Sykes S."/>
            <person name="White J."/>
            <person name="Yandava C."/>
            <person name="Burger G."/>
            <person name="Gray M.W."/>
            <person name="Holland P.W.H."/>
            <person name="King N."/>
            <person name="Lang F.B.F."/>
            <person name="Roger A.J."/>
            <person name="Ruiz-Trillo I."/>
            <person name="Haas B."/>
            <person name="Nusbaum C."/>
            <person name="Birren B."/>
        </authorList>
    </citation>
    <scope>NUCLEOTIDE SEQUENCE [LARGE SCALE GENOMIC DNA]</scope>
    <source>
        <strain evidence="2 3">JP610</strain>
    </source>
</reference>
<feature type="region of interest" description="Disordered" evidence="1">
    <location>
        <begin position="407"/>
        <end position="503"/>
    </location>
</feature>
<evidence type="ECO:0008006" key="4">
    <source>
        <dbReference type="Google" id="ProtNLM"/>
    </source>
</evidence>
<evidence type="ECO:0000256" key="1">
    <source>
        <dbReference type="SAM" id="MobiDB-lite"/>
    </source>
</evidence>
<gene>
    <name evidence="2" type="ORF">SARC_08715</name>
</gene>
<feature type="compositionally biased region" description="Gly residues" evidence="1">
    <location>
        <begin position="346"/>
        <end position="355"/>
    </location>
</feature>
<feature type="compositionally biased region" description="Basic and acidic residues" evidence="1">
    <location>
        <begin position="318"/>
        <end position="330"/>
    </location>
</feature>
<dbReference type="Proteomes" id="UP000054560">
    <property type="component" value="Unassembled WGS sequence"/>
</dbReference>
<organism evidence="2 3">
    <name type="scientific">Sphaeroforma arctica JP610</name>
    <dbReference type="NCBI Taxonomy" id="667725"/>
    <lineage>
        <taxon>Eukaryota</taxon>
        <taxon>Ichthyosporea</taxon>
        <taxon>Ichthyophonida</taxon>
        <taxon>Sphaeroforma</taxon>
    </lineage>
</organism>
<dbReference type="GeneID" id="25909219"/>
<feature type="region of interest" description="Disordered" evidence="1">
    <location>
        <begin position="516"/>
        <end position="684"/>
    </location>
</feature>
<dbReference type="EMBL" id="KQ242408">
    <property type="protein sequence ID" value="KNC78868.1"/>
    <property type="molecule type" value="Genomic_DNA"/>
</dbReference>
<dbReference type="InterPro" id="IPR029021">
    <property type="entry name" value="Prot-tyrosine_phosphatase-like"/>
</dbReference>
<sequence>RHVQYPKKGTLPLTDLYEVCDSINSWLLSDRDNVAVIHCQNGVARTIPLVVSYLLFTQLFTSPEVAVAHCSIKGRAKSGLKIRPSANRQAANLLKIVQGDPPKESSVHVQSISFPNLPVFTSHPAKPYVNIQCNGKIAFSTKDQIPDLSRDSIQIKCGKSFMGDISVQLMVPTREGPGAHLCLVQLYTGYLAPGHHQYDIVDLDSPVKSLGGSFYLALDVSSGEGTGAGKPLPWKGTQSHPEQALTTCFFNDSEARGQLKAYERDLVTAIGHSAAEFIPNRKEGASAKSNDADGYRTTRSTTGKSGRGAPRGRQQRSYPDRETRDRDRHPVTTPASNGTGPAPDGLGSGVGGGGNNMLLDLLGDGQAMAATPSPPPTNSVNIMGVSDDEGDDEFGTFGEMSSGLGMDNTTAGMTEGLDLLDLGGGNHGNSPRGGSPPGAQTSNTNSGGAGASAFDLLGLSDMPDPSATVRAPPSNADPFASDMIGLNPDVMGSTNEDSGMHRSHSAVFDNEHRNSIPRSHSAADFDNLLTPVTSNGSDTSQAHNSTRPNKPTTKSPQIPEDPFGTLNTGMPSINQTTPSPLGTATAANNGTSPRPNATGNLGGASYGMPTRGRPNYASSPMLRSPAPSPHRSPQPTQANSQQSVFSTVTGVGGSGVTTSPNVGAGTGPGSNDPFGGLGGFGNSR</sequence>
<dbReference type="Gene3D" id="3.90.190.10">
    <property type="entry name" value="Protein tyrosine phosphatase superfamily"/>
    <property type="match status" value="1"/>
</dbReference>
<dbReference type="GO" id="GO:0016314">
    <property type="term" value="F:phosphatidylinositol-3,4,5-trisphosphate 3-phosphatase activity"/>
    <property type="evidence" value="ECO:0007669"/>
    <property type="project" value="TreeGrafter"/>
</dbReference>
<dbReference type="AlphaFoldDB" id="A0A0L0FSA9"/>
<dbReference type="SUPFAM" id="SSF52799">
    <property type="entry name" value="(Phosphotyrosine protein) phosphatases II"/>
    <property type="match status" value="1"/>
</dbReference>
<dbReference type="PANTHER" id="PTHR12305">
    <property type="entry name" value="PHOSPHATASE WITH HOMOLOGY TO TENSIN"/>
    <property type="match status" value="1"/>
</dbReference>
<proteinExistence type="predicted"/>
<feature type="compositionally biased region" description="Low complexity" evidence="1">
    <location>
        <begin position="297"/>
        <end position="308"/>
    </location>
</feature>
<dbReference type="STRING" id="667725.A0A0L0FSA9"/>
<feature type="compositionally biased region" description="Gly residues" evidence="1">
    <location>
        <begin position="675"/>
        <end position="684"/>
    </location>
</feature>
<feature type="compositionally biased region" description="Basic and acidic residues" evidence="1">
    <location>
        <begin position="281"/>
        <end position="296"/>
    </location>
</feature>
<feature type="compositionally biased region" description="Polar residues" evidence="1">
    <location>
        <begin position="565"/>
        <end position="599"/>
    </location>
</feature>
<feature type="compositionally biased region" description="Polar residues" evidence="1">
    <location>
        <begin position="633"/>
        <end position="642"/>
    </location>
</feature>
<feature type="compositionally biased region" description="Polar residues" evidence="1">
    <location>
        <begin position="530"/>
        <end position="556"/>
    </location>
</feature>
<feature type="non-terminal residue" evidence="2">
    <location>
        <position position="1"/>
    </location>
</feature>
<name>A0A0L0FSA9_9EUKA</name>
<evidence type="ECO:0000313" key="3">
    <source>
        <dbReference type="Proteomes" id="UP000054560"/>
    </source>
</evidence>
<dbReference type="GO" id="GO:0005829">
    <property type="term" value="C:cytosol"/>
    <property type="evidence" value="ECO:0007669"/>
    <property type="project" value="TreeGrafter"/>
</dbReference>